<comment type="subcellular location">
    <subcellularLocation>
        <location evidence="1">Cell membrane</location>
        <topology evidence="1">Multi-pass membrane protein</topology>
    </subcellularLocation>
</comment>
<organism evidence="7 8">
    <name type="scientific">Ascidiaceihabitans donghaensis</name>
    <dbReference type="NCBI Taxonomy" id="1510460"/>
    <lineage>
        <taxon>Bacteria</taxon>
        <taxon>Pseudomonadati</taxon>
        <taxon>Pseudomonadota</taxon>
        <taxon>Alphaproteobacteria</taxon>
        <taxon>Rhodobacterales</taxon>
        <taxon>Paracoccaceae</taxon>
        <taxon>Ascidiaceihabitans</taxon>
    </lineage>
</organism>
<evidence type="ECO:0000313" key="8">
    <source>
        <dbReference type="Proteomes" id="UP000244880"/>
    </source>
</evidence>
<dbReference type="Pfam" id="PF01810">
    <property type="entry name" value="LysE"/>
    <property type="match status" value="1"/>
</dbReference>
<name>A0A2R8BG57_9RHOB</name>
<dbReference type="RefSeq" id="WP_108829004.1">
    <property type="nucleotide sequence ID" value="NZ_OMOR01000001.1"/>
</dbReference>
<dbReference type="GO" id="GO:0033228">
    <property type="term" value="P:cysteine export across plasma membrane"/>
    <property type="evidence" value="ECO:0007669"/>
    <property type="project" value="TreeGrafter"/>
</dbReference>
<dbReference type="GO" id="GO:0015171">
    <property type="term" value="F:amino acid transmembrane transporter activity"/>
    <property type="evidence" value="ECO:0007669"/>
    <property type="project" value="TreeGrafter"/>
</dbReference>
<accession>A0A2R8BG57</accession>
<keyword evidence="5 6" id="KW-0472">Membrane</keyword>
<proteinExistence type="predicted"/>
<feature type="transmembrane region" description="Helical" evidence="6">
    <location>
        <begin position="65"/>
        <end position="83"/>
    </location>
</feature>
<feature type="transmembrane region" description="Helical" evidence="6">
    <location>
        <begin position="6"/>
        <end position="28"/>
    </location>
</feature>
<feature type="transmembrane region" description="Helical" evidence="6">
    <location>
        <begin position="142"/>
        <end position="166"/>
    </location>
</feature>
<keyword evidence="8" id="KW-1185">Reference proteome</keyword>
<dbReference type="PANTHER" id="PTHR30086">
    <property type="entry name" value="ARGININE EXPORTER PROTEIN ARGO"/>
    <property type="match status" value="1"/>
</dbReference>
<evidence type="ECO:0000313" key="7">
    <source>
        <dbReference type="EMBL" id="SPH21995.1"/>
    </source>
</evidence>
<evidence type="ECO:0000256" key="2">
    <source>
        <dbReference type="ARBA" id="ARBA00022475"/>
    </source>
</evidence>
<dbReference type="Proteomes" id="UP000244880">
    <property type="component" value="Unassembled WGS sequence"/>
</dbReference>
<protein>
    <submittedName>
        <fullName evidence="7">Cysteine/O-acetylserine efflux protein</fullName>
    </submittedName>
</protein>
<dbReference type="OrthoDB" id="7724143at2"/>
<gene>
    <name evidence="7" type="primary">eamB_3</name>
    <name evidence="7" type="ORF">ASD8599_02742</name>
</gene>
<sequence>MIEFALAVFFLIVTPGPGVLTTAGIGAAYGYRPGLAFIAGLFVGGHIVMVLVISGIAAAGLAIPWLRTGLLLASVGYLVYLAYRVATAGSRIGFIDPSKPLGFWNGLALQPINPKAYVVTATLFSGFVIFPQALAFEVVVKIVIYNLIWVPLHVGWLWAGVTLHALNLPHVIQRRINVAMALSMLLVVGLALWSAA</sequence>
<keyword evidence="3 6" id="KW-0812">Transmembrane</keyword>
<feature type="transmembrane region" description="Helical" evidence="6">
    <location>
        <begin position="116"/>
        <end position="136"/>
    </location>
</feature>
<evidence type="ECO:0000256" key="3">
    <source>
        <dbReference type="ARBA" id="ARBA00022692"/>
    </source>
</evidence>
<dbReference type="InterPro" id="IPR001123">
    <property type="entry name" value="LeuE-type"/>
</dbReference>
<keyword evidence="4 6" id="KW-1133">Transmembrane helix</keyword>
<evidence type="ECO:0000256" key="6">
    <source>
        <dbReference type="SAM" id="Phobius"/>
    </source>
</evidence>
<dbReference type="EMBL" id="OMOR01000001">
    <property type="protein sequence ID" value="SPH21995.1"/>
    <property type="molecule type" value="Genomic_DNA"/>
</dbReference>
<evidence type="ECO:0000256" key="4">
    <source>
        <dbReference type="ARBA" id="ARBA00022989"/>
    </source>
</evidence>
<dbReference type="PANTHER" id="PTHR30086:SF20">
    <property type="entry name" value="ARGININE EXPORTER PROTEIN ARGO-RELATED"/>
    <property type="match status" value="1"/>
</dbReference>
<keyword evidence="2" id="KW-1003">Cell membrane</keyword>
<dbReference type="GO" id="GO:0005886">
    <property type="term" value="C:plasma membrane"/>
    <property type="evidence" value="ECO:0007669"/>
    <property type="project" value="UniProtKB-SubCell"/>
</dbReference>
<feature type="transmembrane region" description="Helical" evidence="6">
    <location>
        <begin position="35"/>
        <end position="59"/>
    </location>
</feature>
<feature type="transmembrane region" description="Helical" evidence="6">
    <location>
        <begin position="178"/>
        <end position="195"/>
    </location>
</feature>
<evidence type="ECO:0000256" key="1">
    <source>
        <dbReference type="ARBA" id="ARBA00004651"/>
    </source>
</evidence>
<dbReference type="AlphaFoldDB" id="A0A2R8BG57"/>
<evidence type="ECO:0000256" key="5">
    <source>
        <dbReference type="ARBA" id="ARBA00023136"/>
    </source>
</evidence>
<reference evidence="7 8" key="1">
    <citation type="submission" date="2018-03" db="EMBL/GenBank/DDBJ databases">
        <authorList>
            <person name="Keele B.F."/>
        </authorList>
    </citation>
    <scope>NUCLEOTIDE SEQUENCE [LARGE SCALE GENOMIC DNA]</scope>
    <source>
        <strain evidence="7 8">CECT 8599</strain>
    </source>
</reference>